<proteinExistence type="predicted"/>
<evidence type="ECO:0000313" key="4">
    <source>
        <dbReference type="Proteomes" id="UP001352223"/>
    </source>
</evidence>
<keyword evidence="4" id="KW-1185">Reference proteome</keyword>
<protein>
    <submittedName>
        <fullName evidence="3">DUF4231 domain-containing protein</fullName>
    </submittedName>
</protein>
<dbReference type="NCBIfam" id="NF033634">
    <property type="entry name" value="SLATT_1"/>
    <property type="match status" value="1"/>
</dbReference>
<evidence type="ECO:0000313" key="3">
    <source>
        <dbReference type="EMBL" id="MEB3963208.1"/>
    </source>
</evidence>
<sequence>MATPFTDETTARAWDQQSIWSQAADRLKASIDRARGAALLLGLAGAVLGMAASQTMDAHPAPGKTLAFAAASVTGLAPFVARIAGPGPVRDWIRLRMTSEAIKSEVYVRLAGVTPYRGPDAPRVLYERLEALRVDAARLVPYTVGLRPVVRALPAVSDVPTYIDKWIRPQIDTYYVPRAEKMGRRVTALRRAELALGTAGVLLGSFSGAFGVERIAAWVAIAATAGTALGAYALAANYAYQEIEFAATADALGRALERRLVEDRPGQAADDAFVAHCEAVISTLNKGWMAKWAVE</sequence>
<feature type="transmembrane region" description="Helical" evidence="1">
    <location>
        <begin position="215"/>
        <end position="235"/>
    </location>
</feature>
<feature type="transmembrane region" description="Helical" evidence="1">
    <location>
        <begin position="65"/>
        <end position="85"/>
    </location>
</feature>
<name>A0ABU6CES5_9ACTN</name>
<keyword evidence="1" id="KW-1133">Transmembrane helix</keyword>
<dbReference type="InterPro" id="IPR025325">
    <property type="entry name" value="DUF4231"/>
</dbReference>
<dbReference type="InterPro" id="IPR040884">
    <property type="entry name" value="SLATT_1"/>
</dbReference>
<comment type="caution">
    <text evidence="3">The sequence shown here is derived from an EMBL/GenBank/DDBJ whole genome shotgun (WGS) entry which is preliminary data.</text>
</comment>
<keyword evidence="1" id="KW-0812">Transmembrane</keyword>
<evidence type="ECO:0000259" key="2">
    <source>
        <dbReference type="Pfam" id="PF18181"/>
    </source>
</evidence>
<dbReference type="EMBL" id="JAOZYB010000223">
    <property type="protein sequence ID" value="MEB3963208.1"/>
    <property type="molecule type" value="Genomic_DNA"/>
</dbReference>
<evidence type="ECO:0000256" key="1">
    <source>
        <dbReference type="SAM" id="Phobius"/>
    </source>
</evidence>
<dbReference type="RefSeq" id="WP_324770904.1">
    <property type="nucleotide sequence ID" value="NZ_BAAATS010000028.1"/>
</dbReference>
<feature type="transmembrane region" description="Helical" evidence="1">
    <location>
        <begin position="192"/>
        <end position="209"/>
    </location>
</feature>
<dbReference type="Pfam" id="PF18181">
    <property type="entry name" value="SLATT_1"/>
    <property type="match status" value="1"/>
</dbReference>
<dbReference type="Proteomes" id="UP001352223">
    <property type="component" value="Unassembled WGS sequence"/>
</dbReference>
<feature type="transmembrane region" description="Helical" evidence="1">
    <location>
        <begin position="36"/>
        <end position="53"/>
    </location>
</feature>
<gene>
    <name evidence="3" type="ORF">OKJ48_23615</name>
</gene>
<accession>A0ABU6CES5</accession>
<feature type="domain" description="SMODS and SLOG-associating 2TM effector" evidence="2">
    <location>
        <begin position="162"/>
        <end position="288"/>
    </location>
</feature>
<reference evidence="3 4" key="1">
    <citation type="submission" date="2022-10" db="EMBL/GenBank/DDBJ databases">
        <authorList>
            <person name="Xie J."/>
            <person name="Shen N."/>
        </authorList>
    </citation>
    <scope>NUCLEOTIDE SEQUENCE [LARGE SCALE GENOMIC DNA]</scope>
    <source>
        <strain evidence="3 4">DSM 41681</strain>
    </source>
</reference>
<dbReference type="Pfam" id="PF14015">
    <property type="entry name" value="DUF4231"/>
    <property type="match status" value="1"/>
</dbReference>
<keyword evidence="1" id="KW-0472">Membrane</keyword>
<organism evidence="3 4">
    <name type="scientific">Streptomyces kunmingensis</name>
    <dbReference type="NCBI Taxonomy" id="68225"/>
    <lineage>
        <taxon>Bacteria</taxon>
        <taxon>Bacillati</taxon>
        <taxon>Actinomycetota</taxon>
        <taxon>Actinomycetes</taxon>
        <taxon>Kitasatosporales</taxon>
        <taxon>Streptomycetaceae</taxon>
        <taxon>Streptomyces</taxon>
    </lineage>
</organism>